<dbReference type="Gene3D" id="2.120.10.30">
    <property type="entry name" value="TolB, C-terminal domain"/>
    <property type="match status" value="1"/>
</dbReference>
<evidence type="ECO:0000313" key="3">
    <source>
        <dbReference type="Proteomes" id="UP000241010"/>
    </source>
</evidence>
<dbReference type="SUPFAM" id="SSF101898">
    <property type="entry name" value="NHL repeat"/>
    <property type="match status" value="1"/>
</dbReference>
<dbReference type="OrthoDB" id="9798693at2"/>
<dbReference type="PIRSF" id="PIRSF031900">
    <property type="entry name" value="UCP031900"/>
    <property type="match status" value="1"/>
</dbReference>
<evidence type="ECO:0000313" key="2">
    <source>
        <dbReference type="EMBL" id="PTE22928.1"/>
    </source>
</evidence>
<accession>A0A2T4JYD9</accession>
<dbReference type="InterPro" id="IPR027372">
    <property type="entry name" value="Phytase-like_dom"/>
</dbReference>
<protein>
    <recommendedName>
        <fullName evidence="1">Phytase-like domain-containing protein</fullName>
    </recommendedName>
</protein>
<gene>
    <name evidence="2" type="ORF">C5F48_04410</name>
</gene>
<sequence length="297" mass="32108">MRRRPERALIAGLGLLLATGCLAGEPAQLLGSHVLTRPGDPLFGGLSGIEVSEAGDTITLLSDRGSWTRGRLQRDAEGRIVAVDLAPMQPLKGRGEAPLERSRSDSEGLAIAADGAAYVSFEGAARVLRYRDLGGSAENLPVAPEFRRMQGNGALEALAVDAEGTLYTLPERSGGTTRPFPVYRFRDGEWDQPFSLPREDSFLPVGTDIGPDGRFYLLERQFRGLLGFASRVRRFAIDGDSLSPGETLLQTSAGTHDNLEGISVWRDAAGRLTLSLVADDNFAFFQSTQIVEYRIAD</sequence>
<proteinExistence type="predicted"/>
<organism evidence="2 3">
    <name type="scientific">Cereibacter changlensis JA139</name>
    <dbReference type="NCBI Taxonomy" id="1188249"/>
    <lineage>
        <taxon>Bacteria</taxon>
        <taxon>Pseudomonadati</taxon>
        <taxon>Pseudomonadota</taxon>
        <taxon>Alphaproteobacteria</taxon>
        <taxon>Rhodobacterales</taxon>
        <taxon>Paracoccaceae</taxon>
        <taxon>Cereibacter</taxon>
    </lineage>
</organism>
<dbReference type="EMBL" id="PZKG01000012">
    <property type="protein sequence ID" value="PTE22928.1"/>
    <property type="molecule type" value="Genomic_DNA"/>
</dbReference>
<reference evidence="2 3" key="1">
    <citation type="submission" date="2018-03" db="EMBL/GenBank/DDBJ databases">
        <title>Cereibacter changlensis.</title>
        <authorList>
            <person name="Meyer T.E."/>
            <person name="Miller S."/>
            <person name="Lodha T."/>
            <person name="Gandham S."/>
            <person name="Chintalapati S."/>
            <person name="Chintalapati V.R."/>
        </authorList>
    </citation>
    <scope>NUCLEOTIDE SEQUENCE [LARGE SCALE GENOMIC DNA]</scope>
    <source>
        <strain evidence="2 3">JA139</strain>
    </source>
</reference>
<evidence type="ECO:0000259" key="1">
    <source>
        <dbReference type="Pfam" id="PF13449"/>
    </source>
</evidence>
<dbReference type="PROSITE" id="PS51257">
    <property type="entry name" value="PROKAR_LIPOPROTEIN"/>
    <property type="match status" value="1"/>
</dbReference>
<feature type="domain" description="Phytase-like" evidence="1">
    <location>
        <begin position="42"/>
        <end position="282"/>
    </location>
</feature>
<dbReference type="Proteomes" id="UP000241010">
    <property type="component" value="Unassembled WGS sequence"/>
</dbReference>
<dbReference type="InterPro" id="IPR011042">
    <property type="entry name" value="6-blade_b-propeller_TolB-like"/>
</dbReference>
<name>A0A2T4JYD9_9RHOB</name>
<dbReference type="InterPro" id="IPR014567">
    <property type="entry name" value="UCP031900"/>
</dbReference>
<dbReference type="RefSeq" id="WP_107662699.1">
    <property type="nucleotide sequence ID" value="NZ_PZKG01000012.1"/>
</dbReference>
<keyword evidence="3" id="KW-1185">Reference proteome</keyword>
<dbReference type="AlphaFoldDB" id="A0A2T4JYD9"/>
<comment type="caution">
    <text evidence="2">The sequence shown here is derived from an EMBL/GenBank/DDBJ whole genome shotgun (WGS) entry which is preliminary data.</text>
</comment>
<dbReference type="Pfam" id="PF13449">
    <property type="entry name" value="Phytase-like"/>
    <property type="match status" value="1"/>
</dbReference>